<dbReference type="GO" id="GO:0005777">
    <property type="term" value="C:peroxisome"/>
    <property type="evidence" value="ECO:0007669"/>
    <property type="project" value="TreeGrafter"/>
</dbReference>
<comment type="caution">
    <text evidence="6">The sequence shown here is derived from an EMBL/GenBank/DDBJ whole genome shotgun (WGS) entry which is preliminary data.</text>
</comment>
<keyword evidence="7" id="KW-1185">Reference proteome</keyword>
<proteinExistence type="predicted"/>
<evidence type="ECO:0000256" key="2">
    <source>
        <dbReference type="ARBA" id="ARBA00023002"/>
    </source>
</evidence>
<comment type="catalytic activity">
    <reaction evidence="5">
        <text>a (2E,4Z)-dienoyl-CoA + NADPH + H(+) = a 4,5-saturated-(3E)-enoyl-CoA + NADP(+)</text>
        <dbReference type="Rhea" id="RHEA:61892"/>
        <dbReference type="ChEBI" id="CHEBI:15378"/>
        <dbReference type="ChEBI" id="CHEBI:57783"/>
        <dbReference type="ChEBI" id="CHEBI:58349"/>
        <dbReference type="ChEBI" id="CHEBI:85099"/>
        <dbReference type="ChEBI" id="CHEBI:85493"/>
        <dbReference type="EC" id="1.3.1.124"/>
    </reaction>
</comment>
<reference evidence="6" key="2">
    <citation type="submission" date="2021-04" db="EMBL/GenBank/DDBJ databases">
        <authorList>
            <person name="Podell S."/>
        </authorList>
    </citation>
    <scope>NUCLEOTIDE SEQUENCE</scope>
    <source>
        <strain evidence="6">Hildebrandi</strain>
    </source>
</reference>
<reference evidence="6" key="1">
    <citation type="journal article" date="2021" name="Sci. Rep.">
        <title>Diploid genomic architecture of Nitzschia inconspicua, an elite biomass production diatom.</title>
        <authorList>
            <person name="Oliver A."/>
            <person name="Podell S."/>
            <person name="Pinowska A."/>
            <person name="Traller J.C."/>
            <person name="Smith S.R."/>
            <person name="McClure R."/>
            <person name="Beliaev A."/>
            <person name="Bohutskyi P."/>
            <person name="Hill E.A."/>
            <person name="Rabines A."/>
            <person name="Zheng H."/>
            <person name="Allen L.Z."/>
            <person name="Kuo A."/>
            <person name="Grigoriev I.V."/>
            <person name="Allen A.E."/>
            <person name="Hazlebeck D."/>
            <person name="Allen E.E."/>
        </authorList>
    </citation>
    <scope>NUCLEOTIDE SEQUENCE</scope>
    <source>
        <strain evidence="6">Hildebrandi</strain>
    </source>
</reference>
<evidence type="ECO:0000256" key="4">
    <source>
        <dbReference type="ARBA" id="ARBA00048009"/>
    </source>
</evidence>
<keyword evidence="2" id="KW-0560">Oxidoreductase</keyword>
<dbReference type="AlphaFoldDB" id="A0A9K3KR02"/>
<dbReference type="GO" id="GO:0008670">
    <property type="term" value="F:2,4-dienoyl-CoA reductase (NADPH) activity"/>
    <property type="evidence" value="ECO:0007669"/>
    <property type="project" value="InterPro"/>
</dbReference>
<protein>
    <recommendedName>
        <fullName evidence="3">2,4-dienoyl-CoA reductase [(3E)-enoyl-CoA-producing]</fullName>
        <ecNumber evidence="3">1.3.1.124</ecNumber>
    </recommendedName>
</protein>
<dbReference type="PANTHER" id="PTHR43296:SF2">
    <property type="entry name" value="PEROXISOMAL 2,4-DIENOYL-COA REDUCTASE [(3E)-ENOYL-COA-PRODUCING]"/>
    <property type="match status" value="1"/>
</dbReference>
<sequence length="342" mass="36370">MLYTLDYFHTIATLLCEASIFIEIVLSQPTAFQVMPPTHNAKTNTSIFRPDCLAGKVALVTGGGSGICFEVTKQLLLHGVTGAVICGRRKNFLERSAALLEQETGKVCKYCVCDVRDPEACQRAVQVAVHTFGRLDILVNGAAGNFLAAAKDLKPKGFATVMGIDAIGTFNMCSAAFPALAKPKVGESHQQDAIVINISATLQCPATHWQAHASAAKAAVDSLTRSLALEWGEYKVRVVGIAPGPIKDTPGTTKLAPGMTGEEMDGLIGEGIPLGRMGEAFEIGHAAVYLASPSARYITGTNLIVDGGEWLYKPPMVPKDMVATLSRKVEAKSRSQAPQSRL</sequence>
<evidence type="ECO:0000256" key="3">
    <source>
        <dbReference type="ARBA" id="ARBA00026117"/>
    </source>
</evidence>
<dbReference type="InterPro" id="IPR002347">
    <property type="entry name" value="SDR_fam"/>
</dbReference>
<dbReference type="Proteomes" id="UP000693970">
    <property type="component" value="Unassembled WGS sequence"/>
</dbReference>
<organism evidence="6 7">
    <name type="scientific">Nitzschia inconspicua</name>
    <dbReference type="NCBI Taxonomy" id="303405"/>
    <lineage>
        <taxon>Eukaryota</taxon>
        <taxon>Sar</taxon>
        <taxon>Stramenopiles</taxon>
        <taxon>Ochrophyta</taxon>
        <taxon>Bacillariophyta</taxon>
        <taxon>Bacillariophyceae</taxon>
        <taxon>Bacillariophycidae</taxon>
        <taxon>Bacillariales</taxon>
        <taxon>Bacillariaceae</taxon>
        <taxon>Nitzschia</taxon>
    </lineage>
</organism>
<evidence type="ECO:0000256" key="5">
    <source>
        <dbReference type="ARBA" id="ARBA00048340"/>
    </source>
</evidence>
<evidence type="ECO:0000313" key="7">
    <source>
        <dbReference type="Proteomes" id="UP000693970"/>
    </source>
</evidence>
<comment type="catalytic activity">
    <reaction evidence="4">
        <text>a (2E,4E)-dienoyl-CoA + NADPH + H(+) = a 4,5-saturated-(3E)-enoyl-CoA + NADP(+)</text>
        <dbReference type="Rhea" id="RHEA:45912"/>
        <dbReference type="ChEBI" id="CHEBI:15378"/>
        <dbReference type="ChEBI" id="CHEBI:57783"/>
        <dbReference type="ChEBI" id="CHEBI:58349"/>
        <dbReference type="ChEBI" id="CHEBI:85101"/>
        <dbReference type="ChEBI" id="CHEBI:85493"/>
        <dbReference type="EC" id="1.3.1.124"/>
    </reaction>
</comment>
<evidence type="ECO:0000256" key="1">
    <source>
        <dbReference type="ARBA" id="ARBA00022857"/>
    </source>
</evidence>
<dbReference type="FunFam" id="3.40.50.720:FF:000084">
    <property type="entry name" value="Short-chain dehydrogenase reductase"/>
    <property type="match status" value="1"/>
</dbReference>
<evidence type="ECO:0000313" key="6">
    <source>
        <dbReference type="EMBL" id="KAG7348368.1"/>
    </source>
</evidence>
<accession>A0A9K3KR02</accession>
<dbReference type="EC" id="1.3.1.124" evidence="3"/>
<dbReference type="PANTHER" id="PTHR43296">
    <property type="entry name" value="PEROXISOMAL 2,4-DIENOYL-COA REDUCTASE"/>
    <property type="match status" value="1"/>
</dbReference>
<dbReference type="Pfam" id="PF13561">
    <property type="entry name" value="adh_short_C2"/>
    <property type="match status" value="1"/>
</dbReference>
<keyword evidence="1" id="KW-0521">NADP</keyword>
<gene>
    <name evidence="6" type="ORF">IV203_017073</name>
</gene>
<name>A0A9K3KR02_9STRA</name>
<dbReference type="EMBL" id="JAGRRH010000020">
    <property type="protein sequence ID" value="KAG7348368.1"/>
    <property type="molecule type" value="Genomic_DNA"/>
</dbReference>
<dbReference type="InterPro" id="IPR045017">
    <property type="entry name" value="DECR2-like"/>
</dbReference>
<dbReference type="OrthoDB" id="1393670at2759"/>
<dbReference type="GO" id="GO:0009062">
    <property type="term" value="P:fatty acid catabolic process"/>
    <property type="evidence" value="ECO:0007669"/>
    <property type="project" value="InterPro"/>
</dbReference>